<feature type="transmembrane region" description="Helical" evidence="1">
    <location>
        <begin position="49"/>
        <end position="68"/>
    </location>
</feature>
<dbReference type="Proteomes" id="UP001220962">
    <property type="component" value="Chromosome"/>
</dbReference>
<protein>
    <recommendedName>
        <fullName evidence="6">DUF3899 domain-containing protein</fullName>
    </recommendedName>
</protein>
<name>A0AAX3MZA5_9BACL</name>
<dbReference type="EMBL" id="CP118108">
    <property type="protein sequence ID" value="WDI02204.1"/>
    <property type="molecule type" value="Genomic_DNA"/>
</dbReference>
<keyword evidence="1" id="KW-0812">Transmembrane</keyword>
<evidence type="ECO:0000313" key="2">
    <source>
        <dbReference type="EMBL" id="WDH82456.1"/>
    </source>
</evidence>
<evidence type="ECO:0000256" key="1">
    <source>
        <dbReference type="SAM" id="Phobius"/>
    </source>
</evidence>
<evidence type="ECO:0000313" key="4">
    <source>
        <dbReference type="Proteomes" id="UP001220962"/>
    </source>
</evidence>
<feature type="transmembrane region" description="Helical" evidence="1">
    <location>
        <begin position="80"/>
        <end position="100"/>
    </location>
</feature>
<dbReference type="Proteomes" id="UP001221519">
    <property type="component" value="Chromosome"/>
</dbReference>
<keyword evidence="5" id="KW-1185">Reference proteome</keyword>
<dbReference type="AlphaFoldDB" id="A0AAX3MZA5"/>
<sequence length="103" mass="12032">MRRRFMGCLGWLFRVFVMFTALGIFIVGGGYIVLTFIEAVFFEGTWGPFWISLGLFVAANYVMGWFMHVRWKNDDVDMPLFAFISCTIIFKGINRMFGLYRSL</sequence>
<evidence type="ECO:0008006" key="6">
    <source>
        <dbReference type="Google" id="ProtNLM"/>
    </source>
</evidence>
<keyword evidence="1" id="KW-1133">Transmembrane helix</keyword>
<organism evidence="2 4">
    <name type="scientific">Paenibacillus urinalis</name>
    <dbReference type="NCBI Taxonomy" id="521520"/>
    <lineage>
        <taxon>Bacteria</taxon>
        <taxon>Bacillati</taxon>
        <taxon>Bacillota</taxon>
        <taxon>Bacilli</taxon>
        <taxon>Bacillales</taxon>
        <taxon>Paenibacillaceae</taxon>
        <taxon>Paenibacillus</taxon>
    </lineage>
</organism>
<feature type="transmembrane region" description="Helical" evidence="1">
    <location>
        <begin position="12"/>
        <end position="37"/>
    </location>
</feature>
<dbReference type="RefSeq" id="WP_152557685.1">
    <property type="nucleotide sequence ID" value="NZ_CP118101.1"/>
</dbReference>
<keyword evidence="1" id="KW-0472">Membrane</keyword>
<proteinExistence type="predicted"/>
<accession>A0AAX3MZA5</accession>
<evidence type="ECO:0000313" key="3">
    <source>
        <dbReference type="EMBL" id="WDI02204.1"/>
    </source>
</evidence>
<gene>
    <name evidence="2" type="ORF">PUW23_23925</name>
    <name evidence="3" type="ORF">PUW25_23920</name>
</gene>
<reference evidence="2 5" key="1">
    <citation type="submission" date="2023-02" db="EMBL/GenBank/DDBJ databases">
        <title>Pathogen: clinical or host-associated sample.</title>
        <authorList>
            <person name="Hergert J."/>
            <person name="Casey R."/>
            <person name="Wagner J."/>
            <person name="Young E.L."/>
            <person name="Oakeson K.F."/>
        </authorList>
    </citation>
    <scope>NUCLEOTIDE SEQUENCE</scope>
    <source>
        <strain evidence="3 5">2022CK-00829</strain>
        <strain evidence="2">2022CK-00830</strain>
    </source>
</reference>
<dbReference type="EMBL" id="CP118101">
    <property type="protein sequence ID" value="WDH82456.1"/>
    <property type="molecule type" value="Genomic_DNA"/>
</dbReference>
<evidence type="ECO:0000313" key="5">
    <source>
        <dbReference type="Proteomes" id="UP001221519"/>
    </source>
</evidence>